<evidence type="ECO:0000256" key="5">
    <source>
        <dbReference type="ARBA" id="ARBA00022989"/>
    </source>
</evidence>
<dbReference type="Proteomes" id="UP000261055">
    <property type="component" value="Unassembled WGS sequence"/>
</dbReference>
<dbReference type="Pfam" id="PF00528">
    <property type="entry name" value="BPD_transp_1"/>
    <property type="match status" value="1"/>
</dbReference>
<evidence type="ECO:0000256" key="1">
    <source>
        <dbReference type="ARBA" id="ARBA00004651"/>
    </source>
</evidence>
<proteinExistence type="inferred from homology"/>
<evidence type="ECO:0000256" key="7">
    <source>
        <dbReference type="RuleBase" id="RU363032"/>
    </source>
</evidence>
<reference evidence="9 10" key="1">
    <citation type="submission" date="2018-08" db="EMBL/GenBank/DDBJ databases">
        <title>A genome reference for cultivated species of the human gut microbiota.</title>
        <authorList>
            <person name="Zou Y."/>
            <person name="Xue W."/>
            <person name="Luo G."/>
        </authorList>
    </citation>
    <scope>NUCLEOTIDE SEQUENCE [LARGE SCALE GENOMIC DNA]</scope>
    <source>
        <strain evidence="9 10">OM02-12</strain>
    </source>
</reference>
<feature type="transmembrane region" description="Helical" evidence="7">
    <location>
        <begin position="12"/>
        <end position="34"/>
    </location>
</feature>
<feature type="domain" description="ABC transmembrane type-1" evidence="8">
    <location>
        <begin position="72"/>
        <end position="263"/>
    </location>
</feature>
<dbReference type="PANTHER" id="PTHR32243">
    <property type="entry name" value="MALTOSE TRANSPORT SYSTEM PERMEASE-RELATED"/>
    <property type="match status" value="1"/>
</dbReference>
<dbReference type="AlphaFoldDB" id="A0A3E5GS85"/>
<dbReference type="GO" id="GO:0005886">
    <property type="term" value="C:plasma membrane"/>
    <property type="evidence" value="ECO:0007669"/>
    <property type="project" value="UniProtKB-SubCell"/>
</dbReference>
<sequence length="278" mass="30648">MKRKIRKRGRVPFIGKIFAVFLAFIILFPFYWIVISSFKTSDKIVHPDLWPVKSTLAHYQQLLSTPTFVSGLKSSLIVTAGTVVILLVIVILASYGLYRFEFKGKAFLNKVILLAYIFPGILLVVPVYDIMAKIHLVDSYAALIIMNVTFAAPFCVWLMNGFFASVPKSLDESAALDGLSKMGILLKIHIPLLKPGIATVAVYGLISAWTEFTFASILVISDEYKTLPIVLKAITSSYTVQWGQITASATLAMLPIIVIFAFVGKYFIGGLIAGAIKE</sequence>
<feature type="transmembrane region" description="Helical" evidence="7">
    <location>
        <begin position="140"/>
        <end position="163"/>
    </location>
</feature>
<evidence type="ECO:0000256" key="3">
    <source>
        <dbReference type="ARBA" id="ARBA00022475"/>
    </source>
</evidence>
<comment type="similarity">
    <text evidence="7">Belongs to the binding-protein-dependent transport system permease family.</text>
</comment>
<feature type="transmembrane region" description="Helical" evidence="7">
    <location>
        <begin position="107"/>
        <end position="128"/>
    </location>
</feature>
<dbReference type="PANTHER" id="PTHR32243:SF18">
    <property type="entry name" value="INNER MEMBRANE ABC TRANSPORTER PERMEASE PROTEIN YCJP"/>
    <property type="match status" value="1"/>
</dbReference>
<evidence type="ECO:0000256" key="2">
    <source>
        <dbReference type="ARBA" id="ARBA00022448"/>
    </source>
</evidence>
<feature type="transmembrane region" description="Helical" evidence="7">
    <location>
        <begin position="76"/>
        <end position="95"/>
    </location>
</feature>
<accession>A0A3E5GS85</accession>
<keyword evidence="5 7" id="KW-1133">Transmembrane helix</keyword>
<keyword evidence="3" id="KW-1003">Cell membrane</keyword>
<evidence type="ECO:0000313" key="9">
    <source>
        <dbReference type="EMBL" id="RGO50127.1"/>
    </source>
</evidence>
<dbReference type="InterPro" id="IPR000515">
    <property type="entry name" value="MetI-like"/>
</dbReference>
<organism evidence="9 10">
    <name type="scientific">Dorea formicigenerans</name>
    <dbReference type="NCBI Taxonomy" id="39486"/>
    <lineage>
        <taxon>Bacteria</taxon>
        <taxon>Bacillati</taxon>
        <taxon>Bacillota</taxon>
        <taxon>Clostridia</taxon>
        <taxon>Lachnospirales</taxon>
        <taxon>Lachnospiraceae</taxon>
        <taxon>Dorea</taxon>
    </lineage>
</organism>
<keyword evidence="6 7" id="KW-0472">Membrane</keyword>
<dbReference type="Gene3D" id="1.10.3720.10">
    <property type="entry name" value="MetI-like"/>
    <property type="match status" value="1"/>
</dbReference>
<name>A0A3E5GS85_9FIRM</name>
<feature type="transmembrane region" description="Helical" evidence="7">
    <location>
        <begin position="252"/>
        <end position="276"/>
    </location>
</feature>
<dbReference type="PROSITE" id="PS50928">
    <property type="entry name" value="ABC_TM1"/>
    <property type="match status" value="1"/>
</dbReference>
<dbReference type="EMBL" id="QSVQ01000010">
    <property type="protein sequence ID" value="RGO50127.1"/>
    <property type="molecule type" value="Genomic_DNA"/>
</dbReference>
<dbReference type="RefSeq" id="WP_117613636.1">
    <property type="nucleotide sequence ID" value="NZ_QSVQ01000010.1"/>
</dbReference>
<keyword evidence="2 7" id="KW-0813">Transport</keyword>
<keyword evidence="4 7" id="KW-0812">Transmembrane</keyword>
<comment type="caution">
    <text evidence="9">The sequence shown here is derived from an EMBL/GenBank/DDBJ whole genome shotgun (WGS) entry which is preliminary data.</text>
</comment>
<dbReference type="InterPro" id="IPR050901">
    <property type="entry name" value="BP-dep_ABC_trans_perm"/>
</dbReference>
<dbReference type="InterPro" id="IPR035906">
    <property type="entry name" value="MetI-like_sf"/>
</dbReference>
<evidence type="ECO:0000313" key="10">
    <source>
        <dbReference type="Proteomes" id="UP000261055"/>
    </source>
</evidence>
<protein>
    <submittedName>
        <fullName evidence="9">Carbohydrate ABC transporter permease</fullName>
    </submittedName>
</protein>
<dbReference type="SUPFAM" id="SSF161098">
    <property type="entry name" value="MetI-like"/>
    <property type="match status" value="1"/>
</dbReference>
<feature type="transmembrane region" description="Helical" evidence="7">
    <location>
        <begin position="184"/>
        <end position="206"/>
    </location>
</feature>
<dbReference type="CDD" id="cd06261">
    <property type="entry name" value="TM_PBP2"/>
    <property type="match status" value="1"/>
</dbReference>
<comment type="subcellular location">
    <subcellularLocation>
        <location evidence="1 7">Cell membrane</location>
        <topology evidence="1 7">Multi-pass membrane protein</topology>
    </subcellularLocation>
</comment>
<evidence type="ECO:0000256" key="4">
    <source>
        <dbReference type="ARBA" id="ARBA00022692"/>
    </source>
</evidence>
<evidence type="ECO:0000259" key="8">
    <source>
        <dbReference type="PROSITE" id="PS50928"/>
    </source>
</evidence>
<gene>
    <name evidence="9" type="ORF">DXB12_09715</name>
</gene>
<evidence type="ECO:0000256" key="6">
    <source>
        <dbReference type="ARBA" id="ARBA00023136"/>
    </source>
</evidence>
<dbReference type="GO" id="GO:0055085">
    <property type="term" value="P:transmembrane transport"/>
    <property type="evidence" value="ECO:0007669"/>
    <property type="project" value="InterPro"/>
</dbReference>
<keyword evidence="10" id="KW-1185">Reference proteome</keyword>